<evidence type="ECO:0000313" key="5">
    <source>
        <dbReference type="EMBL" id="KNF07186.1"/>
    </source>
</evidence>
<dbReference type="RefSeq" id="WP_200898613.1">
    <property type="nucleotide sequence ID" value="NZ_LGSS01000021.1"/>
</dbReference>
<dbReference type="Gene3D" id="3.40.50.150">
    <property type="entry name" value="Vaccinia Virus protein VP39"/>
    <property type="match status" value="1"/>
</dbReference>
<dbReference type="Proteomes" id="UP000037267">
    <property type="component" value="Unassembled WGS sequence"/>
</dbReference>
<dbReference type="InterPro" id="IPR001737">
    <property type="entry name" value="KsgA/Erm"/>
</dbReference>
<dbReference type="Pfam" id="PF00398">
    <property type="entry name" value="RrnaAD"/>
    <property type="match status" value="1"/>
</dbReference>
<dbReference type="SUPFAM" id="SSF53335">
    <property type="entry name" value="S-adenosyl-L-methionine-dependent methyltransferases"/>
    <property type="match status" value="1"/>
</dbReference>
<keyword evidence="3" id="KW-0949">S-adenosyl-L-methionine</keyword>
<gene>
    <name evidence="5" type="ORF">CLPU_21c00040</name>
</gene>
<evidence type="ECO:0000313" key="6">
    <source>
        <dbReference type="Proteomes" id="UP000037267"/>
    </source>
</evidence>
<dbReference type="PATRIC" id="fig|1503.3.peg.1304"/>
<dbReference type="GO" id="GO:0008168">
    <property type="term" value="F:methyltransferase activity"/>
    <property type="evidence" value="ECO:0007669"/>
    <property type="project" value="UniProtKB-KW"/>
</dbReference>
<reference evidence="6" key="1">
    <citation type="submission" date="2015-07" db="EMBL/GenBank/DDBJ databases">
        <title>Draft genome sequence of the purine-degrading Gottschalkia purinilyticum DSM 1384 (formerly Clostridium purinilyticum).</title>
        <authorList>
            <person name="Poehlein A."/>
            <person name="Schiel-Bengelsdorf B."/>
            <person name="Bengelsdorf F.R."/>
            <person name="Daniel R."/>
            <person name="Duerre P."/>
        </authorList>
    </citation>
    <scope>NUCLEOTIDE SEQUENCE [LARGE SCALE GENOMIC DNA]</scope>
    <source>
        <strain evidence="6">DSM 1384</strain>
    </source>
</reference>
<dbReference type="EMBL" id="LGSS01000021">
    <property type="protein sequence ID" value="KNF07186.1"/>
    <property type="molecule type" value="Genomic_DNA"/>
</dbReference>
<organism evidence="5 6">
    <name type="scientific">Gottschalkia purinilytica</name>
    <name type="common">Clostridium purinilyticum</name>
    <dbReference type="NCBI Taxonomy" id="1503"/>
    <lineage>
        <taxon>Bacteria</taxon>
        <taxon>Bacillati</taxon>
        <taxon>Bacillota</taxon>
        <taxon>Tissierellia</taxon>
        <taxon>Tissierellales</taxon>
        <taxon>Gottschalkiaceae</taxon>
        <taxon>Gottschalkia</taxon>
    </lineage>
</organism>
<accession>A0A0L0W6T7</accession>
<evidence type="ECO:0000256" key="3">
    <source>
        <dbReference type="ARBA" id="ARBA00022691"/>
    </source>
</evidence>
<protein>
    <submittedName>
        <fullName evidence="5">Ribosomal RNA adenine methylase transferase</fullName>
    </submittedName>
</protein>
<keyword evidence="2 5" id="KW-0808">Transferase</keyword>
<comment type="caution">
    <text evidence="5">The sequence shown here is derived from an EMBL/GenBank/DDBJ whole genome shotgun (WGS) entry which is preliminary data.</text>
</comment>
<proteinExistence type="predicted"/>
<keyword evidence="6" id="KW-1185">Reference proteome</keyword>
<dbReference type="STRING" id="1503.CLPU_21c00040"/>
<sequence length="192" mass="22544">MISVNIIKQYSEFFKQCIRKPRFTGAIIPSSKYLADKMISGIDFKNTRCIVEYGAGTGVFTDKLVKSKNENTLIMVFEINYKFYKILKDKYKDENNVYVINDSAENIYKYLKLYDILEVDYVVSGLPFASLPQKLSDKILYETKKILKKDGKFITFQYTLLKKDFINQYFDNIYVRKEIKNIPPAYVLDCNN</sequence>
<evidence type="ECO:0000256" key="1">
    <source>
        <dbReference type="ARBA" id="ARBA00022603"/>
    </source>
</evidence>
<dbReference type="InterPro" id="IPR029063">
    <property type="entry name" value="SAM-dependent_MTases_sf"/>
</dbReference>
<dbReference type="GO" id="GO:0003723">
    <property type="term" value="F:RNA binding"/>
    <property type="evidence" value="ECO:0007669"/>
    <property type="project" value="UniProtKB-KW"/>
</dbReference>
<keyword evidence="1 5" id="KW-0489">Methyltransferase</keyword>
<dbReference type="GO" id="GO:0032259">
    <property type="term" value="P:methylation"/>
    <property type="evidence" value="ECO:0007669"/>
    <property type="project" value="UniProtKB-KW"/>
</dbReference>
<name>A0A0L0W6T7_GOTPU</name>
<keyword evidence="4" id="KW-0694">RNA-binding</keyword>
<dbReference type="AlphaFoldDB" id="A0A0L0W6T7"/>
<evidence type="ECO:0000256" key="4">
    <source>
        <dbReference type="ARBA" id="ARBA00022884"/>
    </source>
</evidence>
<evidence type="ECO:0000256" key="2">
    <source>
        <dbReference type="ARBA" id="ARBA00022679"/>
    </source>
</evidence>